<feature type="domain" description="TolB N-terminal" evidence="7">
    <location>
        <begin position="27"/>
        <end position="124"/>
    </location>
</feature>
<evidence type="ECO:0000256" key="3">
    <source>
        <dbReference type="ARBA" id="ARBA00022729"/>
    </source>
</evidence>
<proteinExistence type="inferred from homology"/>
<name>A0ABS3AS55_9BACT</name>
<evidence type="ECO:0000256" key="6">
    <source>
        <dbReference type="SAM" id="SignalP"/>
    </source>
</evidence>
<gene>
    <name evidence="8" type="primary">tolB</name>
    <name evidence="8" type="ORF">JYU06_00280</name>
</gene>
<accession>A0ABS3AS55</accession>
<dbReference type="InterPro" id="IPR007195">
    <property type="entry name" value="TolB_N"/>
</dbReference>
<dbReference type="InterPro" id="IPR014167">
    <property type="entry name" value="Tol-Pal_TolB"/>
</dbReference>
<reference evidence="8 9" key="1">
    <citation type="submission" date="2021-02" db="EMBL/GenBank/DDBJ databases">
        <title>Activity-based single-cell genomes from oceanic crustal fluid captures similar information to metagenomic and metatranscriptomic surveys with orders of magnitude less sampling.</title>
        <authorList>
            <person name="D'Angelo T.S."/>
            <person name="Orcutt B.N."/>
        </authorList>
    </citation>
    <scope>NUCLEOTIDE SEQUENCE [LARGE SCALE GENOMIC DNA]</scope>
    <source>
        <strain evidence="8">AH-315-G02</strain>
    </source>
</reference>
<keyword evidence="9" id="KW-1185">Reference proteome</keyword>
<keyword evidence="4" id="KW-0574">Periplasm</keyword>
<dbReference type="InterPro" id="IPR011042">
    <property type="entry name" value="6-blade_b-propeller_TolB-like"/>
</dbReference>
<dbReference type="SUPFAM" id="SSF69304">
    <property type="entry name" value="Tricorn protease N-terminal domain"/>
    <property type="match status" value="1"/>
</dbReference>
<comment type="caution">
    <text evidence="8">The sequence shown here is derived from an EMBL/GenBank/DDBJ whole genome shotgun (WGS) entry which is preliminary data.</text>
</comment>
<protein>
    <submittedName>
        <fullName evidence="8">Tol-Pal system beta propeller repeat protein TolB</fullName>
    </submittedName>
</protein>
<feature type="region of interest" description="Disordered" evidence="5">
    <location>
        <begin position="362"/>
        <end position="382"/>
    </location>
</feature>
<dbReference type="Gene3D" id="3.40.50.10070">
    <property type="entry name" value="TolB, N-terminal domain"/>
    <property type="match status" value="1"/>
</dbReference>
<dbReference type="PANTHER" id="PTHR36842:SF1">
    <property type="entry name" value="PROTEIN TOLB"/>
    <property type="match status" value="1"/>
</dbReference>
<feature type="signal peptide" evidence="6">
    <location>
        <begin position="1"/>
        <end position="20"/>
    </location>
</feature>
<dbReference type="PANTHER" id="PTHR36842">
    <property type="entry name" value="PROTEIN TOLB HOMOLOG"/>
    <property type="match status" value="1"/>
</dbReference>
<evidence type="ECO:0000256" key="4">
    <source>
        <dbReference type="ARBA" id="ARBA00022764"/>
    </source>
</evidence>
<dbReference type="Gene3D" id="2.120.10.60">
    <property type="entry name" value="Tricorn protease N-terminal domain"/>
    <property type="match status" value="1"/>
</dbReference>
<dbReference type="Pfam" id="PF04052">
    <property type="entry name" value="TolB_N"/>
    <property type="match status" value="1"/>
</dbReference>
<dbReference type="Pfam" id="PF07676">
    <property type="entry name" value="PD40"/>
    <property type="match status" value="3"/>
</dbReference>
<sequence length="428" mass="48164">MKSFFLLVFLFILFPLPAHLQAKEIAYIDITSPDARRITIAIPWFMSKERPESLQVYGRDLADTLGKALDFHGIFSLIPPEQYGNTQNANWKSLGADFVILGNYSLSAKGVKMEIRLLDVGAGDMLMGKIYNGNRSHEQSMLYKFTDSVIKNMTGQNGIASSKIAFVSDQNGFKEIYTTDILGNETRQITRHKNLVVSPRFLPGGNFLTYTSYHSGNQNLYITDLKQSKTTRPLSRRKGMNLAPAWSPDGKTMILTLSKDGNPDLFMCDRKGKIIKQLTRRSGINVSPTWSPDGKQIAFVSDRSGRPQIYIMQLKNGKVQRITFKGQENAEPSWSPKEGLISYSSLVDGSYQIFTIAVRPGSAPRQITNGPGDHESPTWSPDGKQILFSYRTGRTQKIYAILKNGTNMRQLFNMKGNQTYPQWTNTRD</sequence>
<evidence type="ECO:0000313" key="8">
    <source>
        <dbReference type="EMBL" id="MBN4067949.1"/>
    </source>
</evidence>
<dbReference type="SUPFAM" id="SSF52964">
    <property type="entry name" value="TolB, N-terminal domain"/>
    <property type="match status" value="1"/>
</dbReference>
<evidence type="ECO:0000313" key="9">
    <source>
        <dbReference type="Proteomes" id="UP000717534"/>
    </source>
</evidence>
<keyword evidence="3 6" id="KW-0732">Signal</keyword>
<evidence type="ECO:0000259" key="7">
    <source>
        <dbReference type="Pfam" id="PF04052"/>
    </source>
</evidence>
<evidence type="ECO:0000256" key="5">
    <source>
        <dbReference type="SAM" id="MobiDB-lite"/>
    </source>
</evidence>
<dbReference type="EMBL" id="JAFITO010000001">
    <property type="protein sequence ID" value="MBN4067949.1"/>
    <property type="molecule type" value="Genomic_DNA"/>
</dbReference>
<dbReference type="NCBIfam" id="TIGR02800">
    <property type="entry name" value="propeller_TolB"/>
    <property type="match status" value="1"/>
</dbReference>
<comment type="similarity">
    <text evidence="2">Belongs to the TolB family.</text>
</comment>
<dbReference type="InterPro" id="IPR011659">
    <property type="entry name" value="WD40"/>
</dbReference>
<comment type="subcellular location">
    <subcellularLocation>
        <location evidence="1">Periplasm</location>
    </subcellularLocation>
</comment>
<dbReference type="Proteomes" id="UP000717534">
    <property type="component" value="Unassembled WGS sequence"/>
</dbReference>
<dbReference type="HAMAP" id="MF_00671">
    <property type="entry name" value="TolB"/>
    <property type="match status" value="1"/>
</dbReference>
<organism evidence="8 9">
    <name type="scientific">Desulfotalea psychrophila</name>
    <dbReference type="NCBI Taxonomy" id="84980"/>
    <lineage>
        <taxon>Bacteria</taxon>
        <taxon>Pseudomonadati</taxon>
        <taxon>Thermodesulfobacteriota</taxon>
        <taxon>Desulfobulbia</taxon>
        <taxon>Desulfobulbales</taxon>
        <taxon>Desulfocapsaceae</taxon>
        <taxon>Desulfotalea</taxon>
    </lineage>
</organism>
<evidence type="ECO:0000256" key="1">
    <source>
        <dbReference type="ARBA" id="ARBA00004418"/>
    </source>
</evidence>
<dbReference type="Gene3D" id="2.120.10.30">
    <property type="entry name" value="TolB, C-terminal domain"/>
    <property type="match status" value="2"/>
</dbReference>
<evidence type="ECO:0000256" key="2">
    <source>
        <dbReference type="ARBA" id="ARBA00009820"/>
    </source>
</evidence>
<feature type="chain" id="PRO_5045245085" evidence="6">
    <location>
        <begin position="21"/>
        <end position="428"/>
    </location>
</feature>